<feature type="transmembrane region" description="Helical" evidence="7">
    <location>
        <begin position="70"/>
        <end position="90"/>
    </location>
</feature>
<keyword evidence="3 7" id="KW-1133">Transmembrane helix</keyword>
<comment type="subcellular location">
    <subcellularLocation>
        <location evidence="1">Membrane</location>
        <topology evidence="1">Multi-pass membrane protein</topology>
    </subcellularLocation>
</comment>
<gene>
    <name evidence="9" type="ORF">F5X68DRAFT_235029</name>
</gene>
<keyword evidence="2 7" id="KW-0812">Transmembrane</keyword>
<feature type="domain" description="Rhodopsin" evidence="8">
    <location>
        <begin position="53"/>
        <end position="291"/>
    </location>
</feature>
<dbReference type="PANTHER" id="PTHR33048:SF124">
    <property type="entry name" value="INTEGRAL MEMBRANE PROTEIN"/>
    <property type="match status" value="1"/>
</dbReference>
<feature type="region of interest" description="Disordered" evidence="6">
    <location>
        <begin position="360"/>
        <end position="398"/>
    </location>
</feature>
<sequence length="398" mass="43924">MAEIPTIDGVPVAIPPPPGYEVDFENPQRNSVIEAYCIFGIGNFLCLLFMMQRAYVKLVLQKRVQVEDGCLLIAWIFSVTVQSLIIRGFIEGIMGTHGWEMPLIPHFQRFVSLLYLLPILYNPVQAGAKLTLLLLYRRLAPQKWYQVSVYIVGFIVVGSSTAIMFATIFPCRPVRAAWDLTFAEPNCIDRPAVYQATAVLGAVTDVLVLAVPIPIVVTLQISRKQKIGLIAVFGIGFVTVFTSIMRLVVLINSMGDFDQSWGGGPVLLWIFAESNLHCICGTLPTLKPFFNHVSPRLLGYNSSKSQQPTAGPKLSRSNNLPTFGGSGNTSKPGYDEYHRFDDTDPMYSLETIVDVQSSSLAGSIRAQNSGRQEEQDDDGSEKGIIQTRTTAVVVSNRQ</sequence>
<evidence type="ECO:0000259" key="8">
    <source>
        <dbReference type="Pfam" id="PF20684"/>
    </source>
</evidence>
<feature type="compositionally biased region" description="Polar residues" evidence="6">
    <location>
        <begin position="386"/>
        <end position="398"/>
    </location>
</feature>
<feature type="transmembrane region" description="Helical" evidence="7">
    <location>
        <begin position="147"/>
        <end position="169"/>
    </location>
</feature>
<feature type="transmembrane region" description="Helical" evidence="7">
    <location>
        <begin position="192"/>
        <end position="217"/>
    </location>
</feature>
<dbReference type="PANTHER" id="PTHR33048">
    <property type="entry name" value="PTH11-LIKE INTEGRAL MEMBRANE PROTEIN (AFU_ORTHOLOGUE AFUA_5G11245)"/>
    <property type="match status" value="1"/>
</dbReference>
<dbReference type="InterPro" id="IPR049326">
    <property type="entry name" value="Rhodopsin_dom_fungi"/>
</dbReference>
<evidence type="ECO:0000313" key="9">
    <source>
        <dbReference type="EMBL" id="KAH6676853.1"/>
    </source>
</evidence>
<protein>
    <recommendedName>
        <fullName evidence="8">Rhodopsin domain-containing protein</fullName>
    </recommendedName>
</protein>
<dbReference type="Pfam" id="PF20684">
    <property type="entry name" value="Fung_rhodopsin"/>
    <property type="match status" value="1"/>
</dbReference>
<dbReference type="Proteomes" id="UP000770015">
    <property type="component" value="Unassembled WGS sequence"/>
</dbReference>
<evidence type="ECO:0000256" key="1">
    <source>
        <dbReference type="ARBA" id="ARBA00004141"/>
    </source>
</evidence>
<feature type="transmembrane region" description="Helical" evidence="7">
    <location>
        <begin position="110"/>
        <end position="135"/>
    </location>
</feature>
<reference evidence="9" key="1">
    <citation type="journal article" date="2021" name="Nat. Commun.">
        <title>Genetic determinants of endophytism in the Arabidopsis root mycobiome.</title>
        <authorList>
            <person name="Mesny F."/>
            <person name="Miyauchi S."/>
            <person name="Thiergart T."/>
            <person name="Pickel B."/>
            <person name="Atanasova L."/>
            <person name="Karlsson M."/>
            <person name="Huettel B."/>
            <person name="Barry K.W."/>
            <person name="Haridas S."/>
            <person name="Chen C."/>
            <person name="Bauer D."/>
            <person name="Andreopoulos W."/>
            <person name="Pangilinan J."/>
            <person name="LaButti K."/>
            <person name="Riley R."/>
            <person name="Lipzen A."/>
            <person name="Clum A."/>
            <person name="Drula E."/>
            <person name="Henrissat B."/>
            <person name="Kohler A."/>
            <person name="Grigoriev I.V."/>
            <person name="Martin F.M."/>
            <person name="Hacquard S."/>
        </authorList>
    </citation>
    <scope>NUCLEOTIDE SEQUENCE</scope>
    <source>
        <strain evidence="9">MPI-SDFR-AT-0117</strain>
    </source>
</reference>
<evidence type="ECO:0000256" key="2">
    <source>
        <dbReference type="ARBA" id="ARBA00022692"/>
    </source>
</evidence>
<evidence type="ECO:0000256" key="7">
    <source>
        <dbReference type="SAM" id="Phobius"/>
    </source>
</evidence>
<feature type="transmembrane region" description="Helical" evidence="7">
    <location>
        <begin position="33"/>
        <end position="50"/>
    </location>
</feature>
<evidence type="ECO:0000256" key="5">
    <source>
        <dbReference type="ARBA" id="ARBA00038359"/>
    </source>
</evidence>
<comment type="caution">
    <text evidence="9">The sequence shown here is derived from an EMBL/GenBank/DDBJ whole genome shotgun (WGS) entry which is preliminary data.</text>
</comment>
<feature type="compositionally biased region" description="Polar residues" evidence="6">
    <location>
        <begin position="301"/>
        <end position="321"/>
    </location>
</feature>
<comment type="similarity">
    <text evidence="5">Belongs to the SAT4 family.</text>
</comment>
<keyword evidence="4 7" id="KW-0472">Membrane</keyword>
<name>A0A9P9A7J7_9PEZI</name>
<feature type="region of interest" description="Disordered" evidence="6">
    <location>
        <begin position="301"/>
        <end position="339"/>
    </location>
</feature>
<dbReference type="OrthoDB" id="5401779at2759"/>
<dbReference type="AlphaFoldDB" id="A0A9P9A7J7"/>
<evidence type="ECO:0000256" key="4">
    <source>
        <dbReference type="ARBA" id="ARBA00023136"/>
    </source>
</evidence>
<proteinExistence type="inferred from homology"/>
<dbReference type="GO" id="GO:0016020">
    <property type="term" value="C:membrane"/>
    <property type="evidence" value="ECO:0007669"/>
    <property type="project" value="UniProtKB-SubCell"/>
</dbReference>
<feature type="compositionally biased region" description="Polar residues" evidence="6">
    <location>
        <begin position="360"/>
        <end position="370"/>
    </location>
</feature>
<evidence type="ECO:0000256" key="3">
    <source>
        <dbReference type="ARBA" id="ARBA00022989"/>
    </source>
</evidence>
<keyword evidence="10" id="KW-1185">Reference proteome</keyword>
<accession>A0A9P9A7J7</accession>
<dbReference type="InterPro" id="IPR052337">
    <property type="entry name" value="SAT4-like"/>
</dbReference>
<organism evidence="9 10">
    <name type="scientific">Plectosphaerella plurivora</name>
    <dbReference type="NCBI Taxonomy" id="936078"/>
    <lineage>
        <taxon>Eukaryota</taxon>
        <taxon>Fungi</taxon>
        <taxon>Dikarya</taxon>
        <taxon>Ascomycota</taxon>
        <taxon>Pezizomycotina</taxon>
        <taxon>Sordariomycetes</taxon>
        <taxon>Hypocreomycetidae</taxon>
        <taxon>Glomerellales</taxon>
        <taxon>Plectosphaerellaceae</taxon>
        <taxon>Plectosphaerella</taxon>
    </lineage>
</organism>
<feature type="transmembrane region" description="Helical" evidence="7">
    <location>
        <begin position="229"/>
        <end position="254"/>
    </location>
</feature>
<evidence type="ECO:0000256" key="6">
    <source>
        <dbReference type="SAM" id="MobiDB-lite"/>
    </source>
</evidence>
<dbReference type="EMBL" id="JAGSXJ010000023">
    <property type="protein sequence ID" value="KAH6676853.1"/>
    <property type="molecule type" value="Genomic_DNA"/>
</dbReference>
<evidence type="ECO:0000313" key="10">
    <source>
        <dbReference type="Proteomes" id="UP000770015"/>
    </source>
</evidence>